<dbReference type="InterPro" id="IPR009737">
    <property type="entry name" value="Aim32/Apd1-like"/>
</dbReference>
<dbReference type="AlphaFoldDB" id="A0A7G5FHG6"/>
<dbReference type="CDD" id="cd03062">
    <property type="entry name" value="TRX_Fd_Sucrase"/>
    <property type="match status" value="1"/>
</dbReference>
<dbReference type="Pfam" id="PF06999">
    <property type="entry name" value="Suc_Fer-like"/>
    <property type="match status" value="1"/>
</dbReference>
<dbReference type="PANTHER" id="PTHR31902">
    <property type="entry name" value="ACTIN PATCHES DISTAL PROTEIN 1"/>
    <property type="match status" value="1"/>
</dbReference>
<keyword evidence="2" id="KW-1185">Reference proteome</keyword>
<dbReference type="PIRSF" id="PIRSF035042">
    <property type="entry name" value="UCP035042_thirdx"/>
    <property type="match status" value="1"/>
</dbReference>
<dbReference type="SUPFAM" id="SSF52833">
    <property type="entry name" value="Thioredoxin-like"/>
    <property type="match status" value="1"/>
</dbReference>
<sequence length="287" mass="31080">MNADVFCSTGRAEPLPGTAKTGKIFLAIEHAHGWGHDVMDGDAFGPEITEQLASYLKRMGATVQLIRKAGREGQQRANTTVFIAFTEVGVVEKLMISDISQLWDIDISAPGRSGGEEVDHPVVLVCTHGKRDRCCALKGRPLAADLTCAFDGDIIWESSHTKGHRFAPSIITLPWGYSYGRLNSSAAIDMVRHLQRGELFLPGNRGRSCCTKTEQVAELAVATELVAAGERVMMGALQASGQRVTHPDGRTWDITFAKKEVPNVISSCGEPPKTGKAVVVDRIKQVI</sequence>
<evidence type="ECO:0000313" key="2">
    <source>
        <dbReference type="Proteomes" id="UP000515570"/>
    </source>
</evidence>
<organism evidence="1 2">
    <name type="scientific">Corynebacterium hindlerae</name>
    <dbReference type="NCBI Taxonomy" id="699041"/>
    <lineage>
        <taxon>Bacteria</taxon>
        <taxon>Bacillati</taxon>
        <taxon>Actinomycetota</taxon>
        <taxon>Actinomycetes</taxon>
        <taxon>Mycobacteriales</taxon>
        <taxon>Corynebacteriaceae</taxon>
        <taxon>Corynebacterium</taxon>
    </lineage>
</organism>
<accession>A0A7G5FHG6</accession>
<dbReference type="Proteomes" id="UP000515570">
    <property type="component" value="Chromosome"/>
</dbReference>
<dbReference type="InterPro" id="IPR010350">
    <property type="entry name" value="Aim32/Apd1-like_bac"/>
</dbReference>
<dbReference type="EMBL" id="CP059833">
    <property type="protein sequence ID" value="QMV86057.1"/>
    <property type="molecule type" value="Genomic_DNA"/>
</dbReference>
<proteinExistence type="predicted"/>
<protein>
    <submittedName>
        <fullName evidence="1">Sucrase ferredoxin</fullName>
    </submittedName>
</protein>
<dbReference type="RefSeq" id="WP_182386872.1">
    <property type="nucleotide sequence ID" value="NZ_CP059833.1"/>
</dbReference>
<name>A0A7G5FHG6_9CORY</name>
<gene>
    <name evidence="1" type="ORF">HW450_04890</name>
</gene>
<reference evidence="1 2" key="1">
    <citation type="submission" date="2020-07" db="EMBL/GenBank/DDBJ databases">
        <title>non toxigenic Corynebacterium sp. nov from a clinical source.</title>
        <authorList>
            <person name="Bernier A.-M."/>
            <person name="Bernard K."/>
        </authorList>
    </citation>
    <scope>NUCLEOTIDE SEQUENCE [LARGE SCALE GENOMIC DNA]</scope>
    <source>
        <strain evidence="2">NML 93-0612</strain>
    </source>
</reference>
<dbReference type="InterPro" id="IPR036249">
    <property type="entry name" value="Thioredoxin-like_sf"/>
</dbReference>
<dbReference type="PANTHER" id="PTHR31902:SF22">
    <property type="entry name" value="SLL1203 PROTEIN"/>
    <property type="match status" value="1"/>
</dbReference>
<evidence type="ECO:0000313" key="1">
    <source>
        <dbReference type="EMBL" id="QMV86057.1"/>
    </source>
</evidence>